<name>A0AAU7NZG0_9GAMM</name>
<accession>A0AAU7NZG0</accession>
<dbReference type="InterPro" id="IPR001709">
    <property type="entry name" value="Flavoprot_Pyr_Nucl_cyt_Rdtase"/>
</dbReference>
<proteinExistence type="predicted"/>
<dbReference type="AlphaFoldDB" id="A0AAU7NZG0"/>
<dbReference type="InterPro" id="IPR001041">
    <property type="entry name" value="2Fe-2S_ferredoxin-type"/>
</dbReference>
<dbReference type="Gene3D" id="3.40.50.80">
    <property type="entry name" value="Nucleotide-binding domain of ferredoxin-NADP reductase (FNR) module"/>
    <property type="match status" value="1"/>
</dbReference>
<dbReference type="SUPFAM" id="SSF52343">
    <property type="entry name" value="Ferredoxin reductase-like, C-terminal NADP-linked domain"/>
    <property type="match status" value="1"/>
</dbReference>
<dbReference type="RefSeq" id="WP_349432695.1">
    <property type="nucleotide sequence ID" value="NZ_CP157743.1"/>
</dbReference>
<evidence type="ECO:0000259" key="2">
    <source>
        <dbReference type="PROSITE" id="PS51085"/>
    </source>
</evidence>
<dbReference type="KEGG" id="mech:Q9L42_009750"/>
<dbReference type="PANTHER" id="PTHR47354">
    <property type="entry name" value="NADH OXIDOREDUCTASE HCR"/>
    <property type="match status" value="1"/>
</dbReference>
<dbReference type="Pfam" id="PF00970">
    <property type="entry name" value="FAD_binding_6"/>
    <property type="match status" value="1"/>
</dbReference>
<dbReference type="EMBL" id="CP157743">
    <property type="protein sequence ID" value="XBS22392.1"/>
    <property type="molecule type" value="Genomic_DNA"/>
</dbReference>
<evidence type="ECO:0000313" key="5">
    <source>
        <dbReference type="Proteomes" id="UP001225378"/>
    </source>
</evidence>
<dbReference type="InterPro" id="IPR017938">
    <property type="entry name" value="Riboflavin_synthase-like_b-brl"/>
</dbReference>
<dbReference type="GO" id="GO:0016491">
    <property type="term" value="F:oxidoreductase activity"/>
    <property type="evidence" value="ECO:0007669"/>
    <property type="project" value="InterPro"/>
</dbReference>
<feature type="domain" description="FAD-binding FR-type" evidence="3">
    <location>
        <begin position="92"/>
        <end position="190"/>
    </location>
</feature>
<reference evidence="4 5" key="1">
    <citation type="journal article" date="2024" name="Microbiology">
        <title>Methylomarinum rosea sp. nov., a novel halophilic methanotrophic bacterium from the hypersaline Lake Elton.</title>
        <authorList>
            <person name="Suleimanov R.Z."/>
            <person name="Oshkin I.Y."/>
            <person name="Danilova O.V."/>
            <person name="Suzina N.E."/>
            <person name="Dedysh S.N."/>
        </authorList>
    </citation>
    <scope>NUCLEOTIDE SEQUENCE [LARGE SCALE GENOMIC DNA]</scope>
    <source>
        <strain evidence="4 5">Ch1-1</strain>
    </source>
</reference>
<dbReference type="InterPro" id="IPR017927">
    <property type="entry name" value="FAD-bd_FR_type"/>
</dbReference>
<dbReference type="PANTHER" id="PTHR47354:SF5">
    <property type="entry name" value="PROTEIN RFBI"/>
    <property type="match status" value="1"/>
</dbReference>
<dbReference type="SUPFAM" id="SSF63380">
    <property type="entry name" value="Riboflavin synthase domain-like"/>
    <property type="match status" value="1"/>
</dbReference>
<protein>
    <submittedName>
        <fullName evidence="4">2Fe-2S iron-sulfur cluster-binding protein</fullName>
    </submittedName>
</protein>
<dbReference type="InterPro" id="IPR039261">
    <property type="entry name" value="FNR_nucleotide-bd"/>
</dbReference>
<dbReference type="CDD" id="cd00207">
    <property type="entry name" value="fer2"/>
    <property type="match status" value="1"/>
</dbReference>
<dbReference type="Gene3D" id="2.40.30.10">
    <property type="entry name" value="Translation factors"/>
    <property type="match status" value="1"/>
</dbReference>
<dbReference type="CDD" id="cd06194">
    <property type="entry name" value="FNR_N-term_Iron_sulfur_binding"/>
    <property type="match status" value="1"/>
</dbReference>
<evidence type="ECO:0000259" key="3">
    <source>
        <dbReference type="PROSITE" id="PS51384"/>
    </source>
</evidence>
<dbReference type="InterPro" id="IPR012675">
    <property type="entry name" value="Beta-grasp_dom_sf"/>
</dbReference>
<dbReference type="InterPro" id="IPR001433">
    <property type="entry name" value="OxRdtase_FAD/NAD-bd"/>
</dbReference>
<dbReference type="PROSITE" id="PS51384">
    <property type="entry name" value="FAD_FR"/>
    <property type="match status" value="1"/>
</dbReference>
<comment type="cofactor">
    <cofactor evidence="1">
        <name>[2Fe-2S] cluster</name>
        <dbReference type="ChEBI" id="CHEBI:190135"/>
    </cofactor>
</comment>
<organism evidence="4 5">
    <name type="scientific">Methylomarinum roseum</name>
    <dbReference type="NCBI Taxonomy" id="3067653"/>
    <lineage>
        <taxon>Bacteria</taxon>
        <taxon>Pseudomonadati</taxon>
        <taxon>Pseudomonadota</taxon>
        <taxon>Gammaproteobacteria</taxon>
        <taxon>Methylococcales</taxon>
        <taxon>Methylococcaceae</taxon>
        <taxon>Methylomarinum</taxon>
    </lineage>
</organism>
<dbReference type="PRINTS" id="PR00371">
    <property type="entry name" value="FPNCR"/>
</dbReference>
<dbReference type="InterPro" id="IPR008333">
    <property type="entry name" value="Cbr1-like_FAD-bd_dom"/>
</dbReference>
<dbReference type="Pfam" id="PF00111">
    <property type="entry name" value="Fer2"/>
    <property type="match status" value="1"/>
</dbReference>
<feature type="domain" description="2Fe-2S ferredoxin-type" evidence="2">
    <location>
        <begin position="5"/>
        <end position="91"/>
    </location>
</feature>
<dbReference type="InterPro" id="IPR036010">
    <property type="entry name" value="2Fe-2S_ferredoxin-like_sf"/>
</dbReference>
<evidence type="ECO:0000256" key="1">
    <source>
        <dbReference type="ARBA" id="ARBA00034078"/>
    </source>
</evidence>
<keyword evidence="5" id="KW-1185">Reference proteome</keyword>
<dbReference type="Proteomes" id="UP001225378">
    <property type="component" value="Chromosome"/>
</dbReference>
<sequence length="329" mass="36859">MMTVTKIKIDEQTLLCQVGEPLLDALLRENIDVSHGCRQGACQSCMLRSLKGKPPAEAQHGLKDGLKQQNYFLACLCYPEQDMEIAYTHHRDYVTHATVKAKQMLNPEIMQLVIETDEELDYYAGQFVNLKRDDGLTRSYSISNHRMHGRQLSFHVRRLMGGQFSEWAHQELQIGDRLAVSEPQGLCYYQSGQPQQNLLLIGTGSGLAPLAGIISEALHDGHRGEIHLYHGSSDMNGLYWSEEMRSLQQRYQNFHYTPCISRGEPPAGIAKGRAHEIAFKDCSALKGWRVFLCGHPDMVSSSKRQAFLAGASMADIYADAFHVASSSVD</sequence>
<dbReference type="PRINTS" id="PR00410">
    <property type="entry name" value="PHEHYDRXLASE"/>
</dbReference>
<dbReference type="GO" id="GO:0051536">
    <property type="term" value="F:iron-sulfur cluster binding"/>
    <property type="evidence" value="ECO:0007669"/>
    <property type="project" value="InterPro"/>
</dbReference>
<dbReference type="SUPFAM" id="SSF54292">
    <property type="entry name" value="2Fe-2S ferredoxin-like"/>
    <property type="match status" value="1"/>
</dbReference>
<evidence type="ECO:0000313" key="4">
    <source>
        <dbReference type="EMBL" id="XBS22392.1"/>
    </source>
</evidence>
<dbReference type="InterPro" id="IPR050415">
    <property type="entry name" value="MRET"/>
</dbReference>
<dbReference type="PROSITE" id="PS51085">
    <property type="entry name" value="2FE2S_FER_2"/>
    <property type="match status" value="1"/>
</dbReference>
<dbReference type="Gene3D" id="3.10.20.30">
    <property type="match status" value="1"/>
</dbReference>
<gene>
    <name evidence="4" type="ORF">Q9L42_009750</name>
</gene>
<dbReference type="Pfam" id="PF00175">
    <property type="entry name" value="NAD_binding_1"/>
    <property type="match status" value="1"/>
</dbReference>